<feature type="domain" description="Putative integrase N-terminal" evidence="6">
    <location>
        <begin position="38"/>
        <end position="116"/>
    </location>
</feature>
<evidence type="ECO:0000256" key="1">
    <source>
        <dbReference type="ARBA" id="ARBA00008857"/>
    </source>
</evidence>
<evidence type="ECO:0000256" key="2">
    <source>
        <dbReference type="ARBA" id="ARBA00022908"/>
    </source>
</evidence>
<sequence length="368" mass="41565">MDTMYPRSHKRRSRRSAKSELLYRLSQLLREHNHRHSRLAKGCSGDTAMARAQILKQGFLKLHELGYKLRDPANFGNRHMQVLARHWEEQKLSASEIQKRFSVFRVFATWVGKDGMVEPAAKYLLNPSCAVRSYVARKAKGWSGLVDDIEQKLAEVAKRDRLVALQLALQWVFGLRAKEAWLLHPEMADKGTHLAINWGAKGGRDRTVPIEHPAQRQILDIAKRWANDSTGSLIPDTRSLKAWRSHFYRVCRSCGIARTTGLVPHGLRHEEANAIYKSIAGVDAPVYGGDVTSLDPDRDYLARQVVAEHLGHSRPEITRAYLGPLVSALKRSRNTQSAEDKEEEQGAETAHGPFPTQSSEDFSRPDPT</sequence>
<dbReference type="InterPro" id="IPR013762">
    <property type="entry name" value="Integrase-like_cat_sf"/>
</dbReference>
<dbReference type="GO" id="GO:0006310">
    <property type="term" value="P:DNA recombination"/>
    <property type="evidence" value="ECO:0007669"/>
    <property type="project" value="UniProtKB-KW"/>
</dbReference>
<dbReference type="Pfam" id="PF12835">
    <property type="entry name" value="Integrase_1"/>
    <property type="match status" value="1"/>
</dbReference>
<dbReference type="RefSeq" id="WP_096462212.1">
    <property type="nucleotide sequence ID" value="NZ_AP014936.1"/>
</dbReference>
<dbReference type="InterPro" id="IPR011010">
    <property type="entry name" value="DNA_brk_join_enz"/>
</dbReference>
<reference evidence="8 9" key="1">
    <citation type="submission" date="2015-08" db="EMBL/GenBank/DDBJ databases">
        <title>Complete genome sequence of Sulfurifustis variabilis.</title>
        <authorList>
            <person name="Miura A."/>
            <person name="Kojima H."/>
            <person name="Fukui M."/>
        </authorList>
    </citation>
    <scope>NUCLEOTIDE SEQUENCE [LARGE SCALE GENOMIC DNA]</scope>
    <source>
        <strain evidence="9">skN76</strain>
    </source>
</reference>
<gene>
    <name evidence="8" type="ORF">SVA_3305</name>
</gene>
<evidence type="ECO:0000313" key="9">
    <source>
        <dbReference type="Proteomes" id="UP000218899"/>
    </source>
</evidence>
<dbReference type="AlphaFoldDB" id="A0A1C7AF41"/>
<dbReference type="SUPFAM" id="SSF56349">
    <property type="entry name" value="DNA breaking-rejoining enzymes"/>
    <property type="match status" value="1"/>
</dbReference>
<name>A0A1C7AF41_9GAMM</name>
<proteinExistence type="inferred from homology"/>
<keyword evidence="9" id="KW-1185">Reference proteome</keyword>
<keyword evidence="4" id="KW-0233">DNA recombination</keyword>
<dbReference type="PANTHER" id="PTHR30349:SF41">
    <property type="entry name" value="INTEGRASE_RECOMBINASE PROTEIN MJ0367-RELATED"/>
    <property type="match status" value="1"/>
</dbReference>
<evidence type="ECO:0000259" key="6">
    <source>
        <dbReference type="Pfam" id="PF12834"/>
    </source>
</evidence>
<comment type="similarity">
    <text evidence="1">Belongs to the 'phage' integrase family.</text>
</comment>
<dbReference type="Pfam" id="PF12834">
    <property type="entry name" value="Phage_int_SAM_2"/>
    <property type="match status" value="1"/>
</dbReference>
<feature type="domain" description="Integrase catalytic" evidence="7">
    <location>
        <begin position="149"/>
        <end position="271"/>
    </location>
</feature>
<dbReference type="Gene3D" id="1.10.443.10">
    <property type="entry name" value="Intergrase catalytic core"/>
    <property type="match status" value="1"/>
</dbReference>
<dbReference type="KEGG" id="sva:SVA_3305"/>
<evidence type="ECO:0000313" key="8">
    <source>
        <dbReference type="EMBL" id="BAU49853.1"/>
    </source>
</evidence>
<protein>
    <submittedName>
        <fullName evidence="8">Fis family transcriptional regulator</fullName>
    </submittedName>
</protein>
<organism evidence="8 9">
    <name type="scientific">Sulfurifustis variabilis</name>
    <dbReference type="NCBI Taxonomy" id="1675686"/>
    <lineage>
        <taxon>Bacteria</taxon>
        <taxon>Pseudomonadati</taxon>
        <taxon>Pseudomonadota</taxon>
        <taxon>Gammaproteobacteria</taxon>
        <taxon>Acidiferrobacterales</taxon>
        <taxon>Acidiferrobacteraceae</taxon>
        <taxon>Sulfurifustis</taxon>
    </lineage>
</organism>
<evidence type="ECO:0000256" key="5">
    <source>
        <dbReference type="SAM" id="MobiDB-lite"/>
    </source>
</evidence>
<dbReference type="GO" id="GO:0015074">
    <property type="term" value="P:DNA integration"/>
    <property type="evidence" value="ECO:0007669"/>
    <property type="project" value="UniProtKB-KW"/>
</dbReference>
<accession>A0A1C7AF41</accession>
<evidence type="ECO:0000256" key="4">
    <source>
        <dbReference type="ARBA" id="ARBA00023172"/>
    </source>
</evidence>
<keyword evidence="3" id="KW-0238">DNA-binding</keyword>
<dbReference type="InterPro" id="IPR024457">
    <property type="entry name" value="Putative_integrase_N"/>
</dbReference>
<feature type="region of interest" description="Disordered" evidence="5">
    <location>
        <begin position="331"/>
        <end position="368"/>
    </location>
</feature>
<dbReference type="OrthoDB" id="5394387at2"/>
<keyword evidence="2" id="KW-0229">DNA integration</keyword>
<dbReference type="GO" id="GO:0003677">
    <property type="term" value="F:DNA binding"/>
    <property type="evidence" value="ECO:0007669"/>
    <property type="project" value="UniProtKB-KW"/>
</dbReference>
<evidence type="ECO:0000259" key="7">
    <source>
        <dbReference type="Pfam" id="PF12835"/>
    </source>
</evidence>
<dbReference type="InterPro" id="IPR024456">
    <property type="entry name" value="Integrase_catalytic_putative"/>
</dbReference>
<dbReference type="Proteomes" id="UP000218899">
    <property type="component" value="Chromosome"/>
</dbReference>
<dbReference type="PANTHER" id="PTHR30349">
    <property type="entry name" value="PHAGE INTEGRASE-RELATED"/>
    <property type="match status" value="1"/>
</dbReference>
<dbReference type="EMBL" id="AP014936">
    <property type="protein sequence ID" value="BAU49853.1"/>
    <property type="molecule type" value="Genomic_DNA"/>
</dbReference>
<dbReference type="InterPro" id="IPR050090">
    <property type="entry name" value="Tyrosine_recombinase_XerCD"/>
</dbReference>
<evidence type="ECO:0000256" key="3">
    <source>
        <dbReference type="ARBA" id="ARBA00023125"/>
    </source>
</evidence>